<organism evidence="1 2">
    <name type="scientific">Streblomastix strix</name>
    <dbReference type="NCBI Taxonomy" id="222440"/>
    <lineage>
        <taxon>Eukaryota</taxon>
        <taxon>Metamonada</taxon>
        <taxon>Preaxostyla</taxon>
        <taxon>Oxymonadida</taxon>
        <taxon>Streblomastigidae</taxon>
        <taxon>Streblomastix</taxon>
    </lineage>
</organism>
<dbReference type="PANTHER" id="PTHR33050:SF7">
    <property type="entry name" value="RIBONUCLEASE H"/>
    <property type="match status" value="1"/>
</dbReference>
<evidence type="ECO:0000313" key="1">
    <source>
        <dbReference type="EMBL" id="KAA6369119.1"/>
    </source>
</evidence>
<gene>
    <name evidence="1" type="ORF">EZS28_035354</name>
</gene>
<accession>A0A5J4UEU7</accession>
<proteinExistence type="predicted"/>
<sequence length="453" mass="52530">MRNRTEIDNNILGMDMESEGNEYKNVRGEKVKDDISIEGLVQRNTQEQMREDKITISTDRQIELSETSDKRSISVSNGIRQSDDISIEDKIKGLDNESEQSSNQRTEMMDKMNRGQLIRVIDYQNNNKHVNKKRISIGLGSNTDIRQSKTIDTIRLFVQVFKKLQDQEVLIRSDNTTAIYDIEKWKAKESLKERIKQVFYLVKKLQLQITTIHIPGKLNLATDSLSRLCRSGDCTLKNEMIQVICKTWNYMPEIDIFATQYNKLINNYATVDLKDLGKYFHNVLNYQCNKVKLYIHPPIPVLNRVLQKMNQDKAEEQQQHRFGRDNRGTLNQRIYQLKSFPWISRQDYGDRTENERQGSKTSTRHCGRLPVGLVADVGRDLLMRSIEEIVKKDAKVILTEGIAFHTRQNNSVASTKSYPACLTTMLFFMYKENLASSTTSKLNNKALMPQQKI</sequence>
<dbReference type="PANTHER" id="PTHR33050">
    <property type="entry name" value="REVERSE TRANSCRIPTASE DOMAIN-CONTAINING PROTEIN"/>
    <property type="match status" value="1"/>
</dbReference>
<dbReference type="AlphaFoldDB" id="A0A5J4UEU7"/>
<dbReference type="Proteomes" id="UP000324800">
    <property type="component" value="Unassembled WGS sequence"/>
</dbReference>
<dbReference type="InterPro" id="IPR052055">
    <property type="entry name" value="Hepadnavirus_pol/RT"/>
</dbReference>
<comment type="caution">
    <text evidence="1">The sequence shown here is derived from an EMBL/GenBank/DDBJ whole genome shotgun (WGS) entry which is preliminary data.</text>
</comment>
<name>A0A5J4UEU7_9EUKA</name>
<protein>
    <submittedName>
        <fullName evidence="1">Uncharacterized protein</fullName>
    </submittedName>
</protein>
<reference evidence="1 2" key="1">
    <citation type="submission" date="2019-03" db="EMBL/GenBank/DDBJ databases">
        <title>Single cell metagenomics reveals metabolic interactions within the superorganism composed of flagellate Streblomastix strix and complex community of Bacteroidetes bacteria on its surface.</title>
        <authorList>
            <person name="Treitli S.C."/>
            <person name="Kolisko M."/>
            <person name="Husnik F."/>
            <person name="Keeling P."/>
            <person name="Hampl V."/>
        </authorList>
    </citation>
    <scope>NUCLEOTIDE SEQUENCE [LARGE SCALE GENOMIC DNA]</scope>
    <source>
        <strain evidence="1">ST1C</strain>
    </source>
</reference>
<evidence type="ECO:0000313" key="2">
    <source>
        <dbReference type="Proteomes" id="UP000324800"/>
    </source>
</evidence>
<dbReference type="EMBL" id="SNRW01016675">
    <property type="protein sequence ID" value="KAA6369119.1"/>
    <property type="molecule type" value="Genomic_DNA"/>
</dbReference>